<evidence type="ECO:0000256" key="4">
    <source>
        <dbReference type="PROSITE-ProRule" id="PRU00134"/>
    </source>
</evidence>
<dbReference type="InParanoid" id="E1ZSZ6"/>
<dbReference type="InterPro" id="IPR002893">
    <property type="entry name" value="Znf_MYND"/>
</dbReference>
<feature type="compositionally biased region" description="Low complexity" evidence="5">
    <location>
        <begin position="54"/>
        <end position="78"/>
    </location>
</feature>
<evidence type="ECO:0000259" key="6">
    <source>
        <dbReference type="PROSITE" id="PS50865"/>
    </source>
</evidence>
<dbReference type="EMBL" id="GL433869">
    <property type="protein sequence ID" value="EFN51023.1"/>
    <property type="molecule type" value="Genomic_DNA"/>
</dbReference>
<keyword evidence="1" id="KW-0479">Metal-binding</keyword>
<dbReference type="GO" id="GO:0008270">
    <property type="term" value="F:zinc ion binding"/>
    <property type="evidence" value="ECO:0007669"/>
    <property type="project" value="UniProtKB-KW"/>
</dbReference>
<organism evidence="8">
    <name type="scientific">Chlorella variabilis</name>
    <name type="common">Green alga</name>
    <dbReference type="NCBI Taxonomy" id="554065"/>
    <lineage>
        <taxon>Eukaryota</taxon>
        <taxon>Viridiplantae</taxon>
        <taxon>Chlorophyta</taxon>
        <taxon>core chlorophytes</taxon>
        <taxon>Trebouxiophyceae</taxon>
        <taxon>Chlorellales</taxon>
        <taxon>Chlorellaceae</taxon>
        <taxon>Chlorella clade</taxon>
        <taxon>Chlorella</taxon>
    </lineage>
</organism>
<feature type="domain" description="MYND-type" evidence="6">
    <location>
        <begin position="126"/>
        <end position="163"/>
    </location>
</feature>
<dbReference type="Proteomes" id="UP000008141">
    <property type="component" value="Unassembled WGS sequence"/>
</dbReference>
<feature type="compositionally biased region" description="Basic residues" evidence="5">
    <location>
        <begin position="96"/>
        <end position="108"/>
    </location>
</feature>
<dbReference type="eggNOG" id="KOG0504">
    <property type="taxonomic scope" value="Eukaryota"/>
</dbReference>
<dbReference type="RefSeq" id="XP_005843125.1">
    <property type="nucleotide sequence ID" value="XM_005843063.1"/>
</dbReference>
<dbReference type="Gene3D" id="6.10.140.2220">
    <property type="match status" value="1"/>
</dbReference>
<evidence type="ECO:0000256" key="3">
    <source>
        <dbReference type="ARBA" id="ARBA00022833"/>
    </source>
</evidence>
<dbReference type="SUPFAM" id="SSF144232">
    <property type="entry name" value="HIT/MYND zinc finger-like"/>
    <property type="match status" value="1"/>
</dbReference>
<keyword evidence="2 4" id="KW-0863">Zinc-finger</keyword>
<dbReference type="KEGG" id="cvr:CHLNCDRAFT_59342"/>
<gene>
    <name evidence="7" type="ORF">CHLNCDRAFT_59342</name>
</gene>
<dbReference type="PROSITE" id="PS50865">
    <property type="entry name" value="ZF_MYND_2"/>
    <property type="match status" value="1"/>
</dbReference>
<feature type="region of interest" description="Disordered" evidence="5">
    <location>
        <begin position="31"/>
        <end position="111"/>
    </location>
</feature>
<sequence>MALRDKEGLTPRMLAIKHNQLGAAKVLLKLEQQRAGRRQPGVTSSRAPRREQAEAQGAGPASTAAAEAAAEAAAAQLLAEEERERRQQAARQAAKAAKRQHQKERQRQRAAVPAGEVAAGVRVCAAEGCGNTSGLRRCSRCRAVRYCSEACSHAHWKAHKAECRRLHTASAAAQP</sequence>
<protein>
    <recommendedName>
        <fullName evidence="6">MYND-type domain-containing protein</fullName>
    </recommendedName>
</protein>
<name>E1ZSZ6_CHLVA</name>
<dbReference type="OrthoDB" id="553185at2759"/>
<proteinExistence type="predicted"/>
<accession>E1ZSZ6</accession>
<reference evidence="7 8" key="1">
    <citation type="journal article" date="2010" name="Plant Cell">
        <title>The Chlorella variabilis NC64A genome reveals adaptation to photosymbiosis, coevolution with viruses, and cryptic sex.</title>
        <authorList>
            <person name="Blanc G."/>
            <person name="Duncan G."/>
            <person name="Agarkova I."/>
            <person name="Borodovsky M."/>
            <person name="Gurnon J."/>
            <person name="Kuo A."/>
            <person name="Lindquist E."/>
            <person name="Lucas S."/>
            <person name="Pangilinan J."/>
            <person name="Polle J."/>
            <person name="Salamov A."/>
            <person name="Terry A."/>
            <person name="Yamada T."/>
            <person name="Dunigan D.D."/>
            <person name="Grigoriev I.V."/>
            <person name="Claverie J.M."/>
            <person name="Van Etten J.L."/>
        </authorList>
    </citation>
    <scope>NUCLEOTIDE SEQUENCE [LARGE SCALE GENOMIC DNA]</scope>
    <source>
        <strain evidence="7 8">NC64A</strain>
    </source>
</reference>
<evidence type="ECO:0000313" key="7">
    <source>
        <dbReference type="EMBL" id="EFN51023.1"/>
    </source>
</evidence>
<evidence type="ECO:0000256" key="2">
    <source>
        <dbReference type="ARBA" id="ARBA00022771"/>
    </source>
</evidence>
<keyword evidence="3" id="KW-0862">Zinc</keyword>
<keyword evidence="8" id="KW-1185">Reference proteome</keyword>
<dbReference type="GeneID" id="17350446"/>
<evidence type="ECO:0000313" key="8">
    <source>
        <dbReference type="Proteomes" id="UP000008141"/>
    </source>
</evidence>
<dbReference type="Pfam" id="PF01753">
    <property type="entry name" value="zf-MYND"/>
    <property type="match status" value="1"/>
</dbReference>
<dbReference type="AlphaFoldDB" id="E1ZSZ6"/>
<evidence type="ECO:0000256" key="5">
    <source>
        <dbReference type="SAM" id="MobiDB-lite"/>
    </source>
</evidence>
<evidence type="ECO:0000256" key="1">
    <source>
        <dbReference type="ARBA" id="ARBA00022723"/>
    </source>
</evidence>